<sequence>MDRRHNLQDKLVNATHIAWATDGFIVLSDYKEEFIEEGRQAEKNKTSTVK</sequence>
<name>A0ABN3Y507_9ENTE</name>
<comment type="caution">
    <text evidence="1">The sequence shown here is derived from an EMBL/GenBank/DDBJ whole genome shotgun (WGS) entry which is preliminary data.</text>
</comment>
<accession>A0ABN3Y507</accession>
<gene>
    <name evidence="1" type="ORF">GCM10019998_14290</name>
</gene>
<reference evidence="1 2" key="1">
    <citation type="journal article" date="2019" name="Int. J. Syst. Evol. Microbiol.">
        <title>The Global Catalogue of Microorganisms (GCM) 10K type strain sequencing project: providing services to taxonomists for standard genome sequencing and annotation.</title>
        <authorList>
            <consortium name="The Broad Institute Genomics Platform"/>
            <consortium name="The Broad Institute Genome Sequencing Center for Infectious Disease"/>
            <person name="Wu L."/>
            <person name="Ma J."/>
        </authorList>
    </citation>
    <scope>NUCLEOTIDE SEQUENCE [LARGE SCALE GENOMIC DNA]</scope>
    <source>
        <strain evidence="1 2">JCM 8736</strain>
    </source>
</reference>
<proteinExistence type="predicted"/>
<organism evidence="1 2">
    <name type="scientific">Tetragenococcus solitarius</name>
    <dbReference type="NCBI Taxonomy" id="71453"/>
    <lineage>
        <taxon>Bacteria</taxon>
        <taxon>Bacillati</taxon>
        <taxon>Bacillota</taxon>
        <taxon>Bacilli</taxon>
        <taxon>Lactobacillales</taxon>
        <taxon>Enterococcaceae</taxon>
        <taxon>Tetragenococcus</taxon>
    </lineage>
</organism>
<dbReference type="EMBL" id="BAAAXQ010000046">
    <property type="protein sequence ID" value="GAA3018967.1"/>
    <property type="molecule type" value="Genomic_DNA"/>
</dbReference>
<keyword evidence="2" id="KW-1185">Reference proteome</keyword>
<protein>
    <submittedName>
        <fullName evidence="1">Uncharacterized protein</fullName>
    </submittedName>
</protein>
<evidence type="ECO:0000313" key="1">
    <source>
        <dbReference type="EMBL" id="GAA3018967.1"/>
    </source>
</evidence>
<evidence type="ECO:0000313" key="2">
    <source>
        <dbReference type="Proteomes" id="UP001501577"/>
    </source>
</evidence>
<dbReference type="Proteomes" id="UP001501577">
    <property type="component" value="Unassembled WGS sequence"/>
</dbReference>